<evidence type="ECO:0000256" key="1">
    <source>
        <dbReference type="ARBA" id="ARBA00022603"/>
    </source>
</evidence>
<dbReference type="InterPro" id="IPR016461">
    <property type="entry name" value="COMT-like"/>
</dbReference>
<dbReference type="InterPro" id="IPR029063">
    <property type="entry name" value="SAM-dependent_MTases_sf"/>
</dbReference>
<dbReference type="PROSITE" id="PS51683">
    <property type="entry name" value="SAM_OMT_II"/>
    <property type="match status" value="1"/>
</dbReference>
<feature type="domain" description="O-methyltransferase C-terminal" evidence="4">
    <location>
        <begin position="170"/>
        <end position="341"/>
    </location>
</feature>
<protein>
    <submittedName>
        <fullName evidence="6">S-adenosyl-L-methionine-dependent methyltransferase</fullName>
    </submittedName>
</protein>
<dbReference type="PANTHER" id="PTHR43712:SF2">
    <property type="entry name" value="O-METHYLTRANSFERASE CICE"/>
    <property type="match status" value="1"/>
</dbReference>
<evidence type="ECO:0000256" key="2">
    <source>
        <dbReference type="ARBA" id="ARBA00022679"/>
    </source>
</evidence>
<dbReference type="PANTHER" id="PTHR43712">
    <property type="entry name" value="PUTATIVE (AFU_ORTHOLOGUE AFUA_4G14580)-RELATED"/>
    <property type="match status" value="1"/>
</dbReference>
<dbReference type="Gene3D" id="3.40.50.150">
    <property type="entry name" value="Vaccinia Virus protein VP39"/>
    <property type="match status" value="1"/>
</dbReference>
<dbReference type="InterPro" id="IPR036388">
    <property type="entry name" value="WH-like_DNA-bd_sf"/>
</dbReference>
<dbReference type="Proteomes" id="UP000320762">
    <property type="component" value="Unassembled WGS sequence"/>
</dbReference>
<accession>A0A550CXG2</accession>
<dbReference type="Pfam" id="PF00891">
    <property type="entry name" value="Methyltransf_2"/>
    <property type="match status" value="1"/>
</dbReference>
<dbReference type="SUPFAM" id="SSF46785">
    <property type="entry name" value="Winged helix' DNA-binding domain"/>
    <property type="match status" value="1"/>
</dbReference>
<evidence type="ECO:0000256" key="3">
    <source>
        <dbReference type="ARBA" id="ARBA00022691"/>
    </source>
</evidence>
<dbReference type="EMBL" id="VDMD01000001">
    <property type="protein sequence ID" value="TRM69479.1"/>
    <property type="molecule type" value="Genomic_DNA"/>
</dbReference>
<gene>
    <name evidence="6" type="ORF">BD626DRAFT_544213</name>
</gene>
<dbReference type="InterPro" id="IPR012967">
    <property type="entry name" value="COMT_dimerisation"/>
</dbReference>
<keyword evidence="7" id="KW-1185">Reference proteome</keyword>
<comment type="caution">
    <text evidence="6">The sequence shown here is derived from an EMBL/GenBank/DDBJ whole genome shotgun (WGS) entry which is preliminary data.</text>
</comment>
<dbReference type="GO" id="GO:0032259">
    <property type="term" value="P:methylation"/>
    <property type="evidence" value="ECO:0007669"/>
    <property type="project" value="UniProtKB-KW"/>
</dbReference>
<evidence type="ECO:0000313" key="7">
    <source>
        <dbReference type="Proteomes" id="UP000320762"/>
    </source>
</evidence>
<evidence type="ECO:0000259" key="4">
    <source>
        <dbReference type="Pfam" id="PF00891"/>
    </source>
</evidence>
<dbReference type="AlphaFoldDB" id="A0A550CXG2"/>
<sequence>MSSLTPLVDLIVRNARILEDACAASGAKVPDLDTPFHPASEAFRKDPLAGPALQLTATVLSPPLTLFTAACGYVKSAALRVALEAGVAEILREAGPQGLHADDMAKIDGLDPQKLARFLRLLATNHIFREVAPDVFATNNCISTLLDTLKPRKEIIADMDEQYKAGGYAWETLSDPVDGVSGEPDGTAMGRAFGLRETTWNMLAGPEHSFRSRRFNIGMSAVTSLQPADVIMTVFDWKFFPAGSLVVDVGGGIGAATRSIAENCPESKIVLQDLPGVMDDAKKLLRTAASARHCGLSAQQVLHDWSDPYSAKIIEHLRAAASEMTKLVIMDNVLSFACRESSDEGLNGIPGTVPKEAPAPLLANYGAANEFGYTPDLMMFFGLNAQERNIRQFQNLLQSTGWTQLTVVRKPSHGIMTNAVAAMPL</sequence>
<keyword evidence="2 6" id="KW-0808">Transferase</keyword>
<dbReference type="Gene3D" id="1.10.10.10">
    <property type="entry name" value="Winged helix-like DNA-binding domain superfamily/Winged helix DNA-binding domain"/>
    <property type="match status" value="1"/>
</dbReference>
<evidence type="ECO:0000259" key="5">
    <source>
        <dbReference type="Pfam" id="PF08100"/>
    </source>
</evidence>
<dbReference type="InterPro" id="IPR001077">
    <property type="entry name" value="COMT_C"/>
</dbReference>
<feature type="domain" description="O-methyltransferase dimerisation" evidence="5">
    <location>
        <begin position="70"/>
        <end position="131"/>
    </location>
</feature>
<name>A0A550CXG2_9AGAR</name>
<evidence type="ECO:0000313" key="6">
    <source>
        <dbReference type="EMBL" id="TRM69479.1"/>
    </source>
</evidence>
<keyword evidence="1 6" id="KW-0489">Methyltransferase</keyword>
<dbReference type="OrthoDB" id="2410195at2759"/>
<reference evidence="6 7" key="1">
    <citation type="journal article" date="2019" name="New Phytol.">
        <title>Comparative genomics reveals unique wood-decay strategies and fruiting body development in the Schizophyllaceae.</title>
        <authorList>
            <person name="Almasi E."/>
            <person name="Sahu N."/>
            <person name="Krizsan K."/>
            <person name="Balint B."/>
            <person name="Kovacs G.M."/>
            <person name="Kiss B."/>
            <person name="Cseklye J."/>
            <person name="Drula E."/>
            <person name="Henrissat B."/>
            <person name="Nagy I."/>
            <person name="Chovatia M."/>
            <person name="Adam C."/>
            <person name="LaButti K."/>
            <person name="Lipzen A."/>
            <person name="Riley R."/>
            <person name="Grigoriev I.V."/>
            <person name="Nagy L.G."/>
        </authorList>
    </citation>
    <scope>NUCLEOTIDE SEQUENCE [LARGE SCALE GENOMIC DNA]</scope>
    <source>
        <strain evidence="6 7">NL-1724</strain>
    </source>
</reference>
<dbReference type="GO" id="GO:0046983">
    <property type="term" value="F:protein dimerization activity"/>
    <property type="evidence" value="ECO:0007669"/>
    <property type="project" value="InterPro"/>
</dbReference>
<dbReference type="InterPro" id="IPR036390">
    <property type="entry name" value="WH_DNA-bd_sf"/>
</dbReference>
<keyword evidence="3" id="KW-0949">S-adenosyl-L-methionine</keyword>
<dbReference type="SUPFAM" id="SSF53335">
    <property type="entry name" value="S-adenosyl-L-methionine-dependent methyltransferases"/>
    <property type="match status" value="1"/>
</dbReference>
<proteinExistence type="predicted"/>
<organism evidence="6 7">
    <name type="scientific">Schizophyllum amplum</name>
    <dbReference type="NCBI Taxonomy" id="97359"/>
    <lineage>
        <taxon>Eukaryota</taxon>
        <taxon>Fungi</taxon>
        <taxon>Dikarya</taxon>
        <taxon>Basidiomycota</taxon>
        <taxon>Agaricomycotina</taxon>
        <taxon>Agaricomycetes</taxon>
        <taxon>Agaricomycetidae</taxon>
        <taxon>Agaricales</taxon>
        <taxon>Schizophyllaceae</taxon>
        <taxon>Schizophyllum</taxon>
    </lineage>
</organism>
<dbReference type="Pfam" id="PF08100">
    <property type="entry name" value="Dimerisation"/>
    <property type="match status" value="1"/>
</dbReference>
<dbReference type="GO" id="GO:0008171">
    <property type="term" value="F:O-methyltransferase activity"/>
    <property type="evidence" value="ECO:0007669"/>
    <property type="project" value="InterPro"/>
</dbReference>